<name>A0ACC6M1K7_9BACI</name>
<comment type="caution">
    <text evidence="1">The sequence shown here is derived from an EMBL/GenBank/DDBJ whole genome shotgun (WGS) entry which is preliminary data.</text>
</comment>
<organism evidence="1 2">
    <name type="scientific">Gracilibacillus pellucidus</name>
    <dbReference type="NCBI Taxonomy" id="3095368"/>
    <lineage>
        <taxon>Bacteria</taxon>
        <taxon>Bacillati</taxon>
        <taxon>Bacillota</taxon>
        <taxon>Bacilli</taxon>
        <taxon>Bacillales</taxon>
        <taxon>Bacillaceae</taxon>
        <taxon>Gracilibacillus</taxon>
    </lineage>
</organism>
<protein>
    <submittedName>
        <fullName evidence="1">Uncharacterized protein</fullName>
    </submittedName>
</protein>
<accession>A0ACC6M1K7</accession>
<evidence type="ECO:0000313" key="2">
    <source>
        <dbReference type="Proteomes" id="UP001277972"/>
    </source>
</evidence>
<proteinExistence type="predicted"/>
<evidence type="ECO:0000313" key="1">
    <source>
        <dbReference type="EMBL" id="MDX8044762.1"/>
    </source>
</evidence>
<reference evidence="1" key="1">
    <citation type="submission" date="2023-11" db="EMBL/GenBank/DDBJ databases">
        <title>Gracilibacillus pellucida a moderately halophilic bacterium isolated from saline soil in Xinjiang province.</title>
        <authorList>
            <person name="Zhang Z."/>
            <person name="Tan F."/>
            <person name="Wang Y."/>
            <person name="Xia M."/>
        </authorList>
    </citation>
    <scope>NUCLEOTIDE SEQUENCE</scope>
    <source>
        <strain evidence="1">S3-1-1</strain>
    </source>
</reference>
<dbReference type="EMBL" id="JAWZSR010000001">
    <property type="protein sequence ID" value="MDX8044762.1"/>
    <property type="molecule type" value="Genomic_DNA"/>
</dbReference>
<keyword evidence="2" id="KW-1185">Reference proteome</keyword>
<sequence length="475" mass="54112">MKDNNPVIVQQKEITEVGPLVDSFSKGLQQYLETLNLPSNDVLVQPEERLNVLDNVPRVVGDLDQELKDRSLYISKFIAACSAGLFDAALNFLWNETVINLRTKVIRFDINYFLDSTVTDTKRRATFKSEDDLKKLDEWELIKGCKDTGIITEIGYKHLDYIRDMRNHASAAHPNHNDVDGWQLTSWLNTCIKEVLAKDPEGPVLEVKRLLNNLRTNQLTTDDLPPIKTNISMLPVELVDSTLRAVFGMYVDPSLDARIRNNLKLVAPSLWINCSEETKKDLGLKYAIYSANADLPRKANAHEFLQFVEGLMFLPKEHIAVDMDTALDSLLMVHNGMNNFHNEPPHARLIAAYVPNTGDVPLSLLSKYVKVLTMCAVGNAWGTSNAAYPYYEEMLNRFTEVQIREFAKLVNDSDFKSKLQFNRCASAYKELIEKFIPRVADPKLLQVLEYLRKKSSNNLQNVSNETDFKRIVQDI</sequence>
<gene>
    <name evidence="1" type="ORF">SH601_02080</name>
</gene>
<dbReference type="Proteomes" id="UP001277972">
    <property type="component" value="Unassembled WGS sequence"/>
</dbReference>